<proteinExistence type="predicted"/>
<keyword evidence="1" id="KW-0175">Coiled coil</keyword>
<gene>
    <name evidence="2" type="ORF">PPRIM_AZ9-3.1.T0060313</name>
</gene>
<name>A0A8S1JQ07_PARPR</name>
<evidence type="ECO:0000313" key="2">
    <source>
        <dbReference type="EMBL" id="CAD8044231.1"/>
    </source>
</evidence>
<comment type="caution">
    <text evidence="2">The sequence shown here is derived from an EMBL/GenBank/DDBJ whole genome shotgun (WGS) entry which is preliminary data.</text>
</comment>
<accession>A0A8S1JQ07</accession>
<reference evidence="2" key="1">
    <citation type="submission" date="2021-01" db="EMBL/GenBank/DDBJ databases">
        <authorList>
            <consortium name="Genoscope - CEA"/>
            <person name="William W."/>
        </authorList>
    </citation>
    <scope>NUCLEOTIDE SEQUENCE</scope>
</reference>
<dbReference type="EMBL" id="CAJJDM010000003">
    <property type="protein sequence ID" value="CAD8044231.1"/>
    <property type="molecule type" value="Genomic_DNA"/>
</dbReference>
<evidence type="ECO:0000313" key="3">
    <source>
        <dbReference type="Proteomes" id="UP000688137"/>
    </source>
</evidence>
<dbReference type="Proteomes" id="UP000688137">
    <property type="component" value="Unassembled WGS sequence"/>
</dbReference>
<sequence>MGQCQVPQMQQIEDDFAAIQRNAVTLKAVPEKLNQLEAQINSIKSTAEQLTTSVNNITQTLENIRKSLP</sequence>
<evidence type="ECO:0000256" key="1">
    <source>
        <dbReference type="SAM" id="Coils"/>
    </source>
</evidence>
<organism evidence="2 3">
    <name type="scientific">Paramecium primaurelia</name>
    <dbReference type="NCBI Taxonomy" id="5886"/>
    <lineage>
        <taxon>Eukaryota</taxon>
        <taxon>Sar</taxon>
        <taxon>Alveolata</taxon>
        <taxon>Ciliophora</taxon>
        <taxon>Intramacronucleata</taxon>
        <taxon>Oligohymenophorea</taxon>
        <taxon>Peniculida</taxon>
        <taxon>Parameciidae</taxon>
        <taxon>Paramecium</taxon>
    </lineage>
</organism>
<protein>
    <submittedName>
        <fullName evidence="2">Uncharacterized protein</fullName>
    </submittedName>
</protein>
<dbReference type="AlphaFoldDB" id="A0A8S1JQ07"/>
<feature type="coiled-coil region" evidence="1">
    <location>
        <begin position="33"/>
        <end position="67"/>
    </location>
</feature>
<keyword evidence="3" id="KW-1185">Reference proteome</keyword>